<proteinExistence type="predicted"/>
<name>A0A8S5NUR7_9CAUD</name>
<accession>A0A8S5NUR7</accession>
<organism evidence="1">
    <name type="scientific">Myoviridae sp. cthRr4</name>
    <dbReference type="NCBI Taxonomy" id="2825152"/>
    <lineage>
        <taxon>Viruses</taxon>
        <taxon>Duplodnaviria</taxon>
        <taxon>Heunggongvirae</taxon>
        <taxon>Uroviricota</taxon>
        <taxon>Caudoviricetes</taxon>
    </lineage>
</organism>
<dbReference type="EMBL" id="BK015254">
    <property type="protein sequence ID" value="DAD98151.1"/>
    <property type="molecule type" value="Genomic_DNA"/>
</dbReference>
<sequence length="203" mass="23586">MTYGECKKQILALIEEYAPNSNTFTEDEDIATRLPFLVDLANQELSQTKKIIATKIYAEIPDENKQDKFTSYTLPSDLYQIRNVYLLDANNKKCNSDYYLMGKNKIYINDNNAGQTVVEYYKYPTIINEKTKDSFYLEIDQDAQSILPYKVANDLLVTDPSADYTAFATEYQRKLQLLDTRRNIPTVNLKEYEPDENEGEFDI</sequence>
<reference evidence="1" key="1">
    <citation type="journal article" date="2021" name="Proc. Natl. Acad. Sci. U.S.A.">
        <title>A Catalog of Tens of Thousands of Viruses from Human Metagenomes Reveals Hidden Associations with Chronic Diseases.</title>
        <authorList>
            <person name="Tisza M.J."/>
            <person name="Buck C.B."/>
        </authorList>
    </citation>
    <scope>NUCLEOTIDE SEQUENCE</scope>
    <source>
        <strain evidence="1">CthRr4</strain>
    </source>
</reference>
<evidence type="ECO:0000313" key="1">
    <source>
        <dbReference type="EMBL" id="DAD98151.1"/>
    </source>
</evidence>
<protein>
    <submittedName>
        <fullName evidence="1">Uncharacterized protein</fullName>
    </submittedName>
</protein>